<dbReference type="OrthoDB" id="2327826at2759"/>
<dbReference type="InterPro" id="IPR032675">
    <property type="entry name" value="LRR_dom_sf"/>
</dbReference>
<dbReference type="EMBL" id="CAJVPQ010001752">
    <property type="protein sequence ID" value="CAG8568199.1"/>
    <property type="molecule type" value="Genomic_DNA"/>
</dbReference>
<name>A0A9N9FZD9_9GLOM</name>
<accession>A0A9N9FZD9</accession>
<gene>
    <name evidence="1" type="ORF">FCALED_LOCUS6959</name>
</gene>
<sequence>MKSAYCFLVQSFLELVEDFIVAIEPPEEQFNEKHSNVPVPLLPTECMQEIFKNIQAQGSRLYPCLLVNRYWCKNVVHLLWSHPFVEDLSPENRCKLIHTYLACLDREENLGLNSLLRPYNIEIPDTRQPIFNYPMWLEEFSYKQLEMAVHSTIHIWCNKTFTSRHKEDQILLITTTLCKLFMRQSNSLKSFIIDKYFSHSDIPQVSTFALTLPGLSQLTRFQIDYSKPMTINTIQLVEILPALCSNIRCLDIKFHKYEYNLDMNKAISRIIRTQKDLNEFHISGITSSEEILLSLPSRESLNTIKLENVYITETGFDALARCKNLRHLSLWDCKDFVLENSSVLLQSKFSLSELKLGLSSSCNKSGLILHVGGSSLKELEIDLINSDIVETILNFCSNVERLKLVNLPFDDDHDDAILFHSLFFGLNLKRLEIFIDSKNSDYEQFRVTGQVLPPSLKYLKLKCGFTLERFTELFKTCSAPIETIIVDYLGWDYNHLKVITRFIKSKKSVKVLGIARMDRMTSQEVKELKNLKKRYGVFIIPSHELDLW</sequence>
<dbReference type="Proteomes" id="UP000789570">
    <property type="component" value="Unassembled WGS sequence"/>
</dbReference>
<dbReference type="Gene3D" id="3.80.10.10">
    <property type="entry name" value="Ribonuclease Inhibitor"/>
    <property type="match status" value="2"/>
</dbReference>
<organism evidence="1 2">
    <name type="scientific">Funneliformis caledonium</name>
    <dbReference type="NCBI Taxonomy" id="1117310"/>
    <lineage>
        <taxon>Eukaryota</taxon>
        <taxon>Fungi</taxon>
        <taxon>Fungi incertae sedis</taxon>
        <taxon>Mucoromycota</taxon>
        <taxon>Glomeromycotina</taxon>
        <taxon>Glomeromycetes</taxon>
        <taxon>Glomerales</taxon>
        <taxon>Glomeraceae</taxon>
        <taxon>Funneliformis</taxon>
    </lineage>
</organism>
<dbReference type="AlphaFoldDB" id="A0A9N9FZD9"/>
<reference evidence="1" key="1">
    <citation type="submission" date="2021-06" db="EMBL/GenBank/DDBJ databases">
        <authorList>
            <person name="Kallberg Y."/>
            <person name="Tangrot J."/>
            <person name="Rosling A."/>
        </authorList>
    </citation>
    <scope>NUCLEOTIDE SEQUENCE</scope>
    <source>
        <strain evidence="1">UK204</strain>
    </source>
</reference>
<keyword evidence="2" id="KW-1185">Reference proteome</keyword>
<protein>
    <submittedName>
        <fullName evidence="1">3964_t:CDS:1</fullName>
    </submittedName>
</protein>
<dbReference type="SUPFAM" id="SSF52047">
    <property type="entry name" value="RNI-like"/>
    <property type="match status" value="1"/>
</dbReference>
<comment type="caution">
    <text evidence="1">The sequence shown here is derived from an EMBL/GenBank/DDBJ whole genome shotgun (WGS) entry which is preliminary data.</text>
</comment>
<evidence type="ECO:0000313" key="2">
    <source>
        <dbReference type="Proteomes" id="UP000789570"/>
    </source>
</evidence>
<evidence type="ECO:0000313" key="1">
    <source>
        <dbReference type="EMBL" id="CAG8568199.1"/>
    </source>
</evidence>
<proteinExistence type="predicted"/>